<sequence length="362" mass="40696">MTGGDAASVREHVLSPEEYLSQIEFLDDDFEFQHKDGFEHVDTNFASQSYWKEAIARFKKNKGAMFSFVCILFLIVMALVGPHMNQFTYDQQIITNQNMAPRVPGLENMGILDGSETIRTSTGSKEINYYESNSLTDTYYWFGSDSLGRDLWTRTWSGTRISLYVAVLAVFIDLAFGLTYGLVSGYFGGKVDMIMQRIVEILNSIPYLITVTLLLLVMKPGLMSITFALMFSGWLGMSRIARAEVLKLKEQEYVLASRTLGAKSFRIIFKEILPNIFGPLITQTMFSIPHAIFTEAFLAFIGLGVPEPMASLGSLISSGYQNFTSHPYMIVFPLIVMGLLMLCFNMLADGLRDALDPKMKDM</sequence>
<evidence type="ECO:0000256" key="9">
    <source>
        <dbReference type="ARBA" id="ARBA00024202"/>
    </source>
</evidence>
<evidence type="ECO:0000256" key="2">
    <source>
        <dbReference type="ARBA" id="ARBA00022448"/>
    </source>
</evidence>
<organism evidence="12 13">
    <name type="scientific">Clostridium fessum</name>
    <dbReference type="NCBI Taxonomy" id="2126740"/>
    <lineage>
        <taxon>Bacteria</taxon>
        <taxon>Bacillati</taxon>
        <taxon>Bacillota</taxon>
        <taxon>Clostridia</taxon>
        <taxon>Eubacteriales</taxon>
        <taxon>Clostridiaceae</taxon>
        <taxon>Clostridium</taxon>
    </lineage>
</organism>
<dbReference type="Proteomes" id="UP000241048">
    <property type="component" value="Unassembled WGS sequence"/>
</dbReference>
<keyword evidence="13" id="KW-1185">Reference proteome</keyword>
<keyword evidence="5" id="KW-0571">Peptide transport</keyword>
<dbReference type="NCBIfam" id="NF045475">
    <property type="entry name" value="Opp3C"/>
    <property type="match status" value="1"/>
</dbReference>
<feature type="transmembrane region" description="Helical" evidence="10">
    <location>
        <begin position="325"/>
        <end position="348"/>
    </location>
</feature>
<feature type="domain" description="ABC transmembrane type-1" evidence="11">
    <location>
        <begin position="159"/>
        <end position="348"/>
    </location>
</feature>
<dbReference type="Gene3D" id="1.10.3720.10">
    <property type="entry name" value="MetI-like"/>
    <property type="match status" value="1"/>
</dbReference>
<keyword evidence="6" id="KW-0653">Protein transport</keyword>
<dbReference type="GO" id="GO:0005886">
    <property type="term" value="C:plasma membrane"/>
    <property type="evidence" value="ECO:0007669"/>
    <property type="project" value="UniProtKB-SubCell"/>
</dbReference>
<evidence type="ECO:0000256" key="1">
    <source>
        <dbReference type="ARBA" id="ARBA00004651"/>
    </source>
</evidence>
<dbReference type="PANTHER" id="PTHR43386:SF24">
    <property type="entry name" value="OLIGOPEPTIDE TRANSPORT SYSTEM PERMEASE PROTEIN AMID"/>
    <property type="match status" value="1"/>
</dbReference>
<gene>
    <name evidence="12" type="ORF">C7U56_08485</name>
</gene>
<dbReference type="InterPro" id="IPR035906">
    <property type="entry name" value="MetI-like_sf"/>
</dbReference>
<evidence type="ECO:0000256" key="6">
    <source>
        <dbReference type="ARBA" id="ARBA00022927"/>
    </source>
</evidence>
<comment type="subcellular location">
    <subcellularLocation>
        <location evidence="1 10">Cell membrane</location>
        <topology evidence="1 10">Multi-pass membrane protein</topology>
    </subcellularLocation>
</comment>
<evidence type="ECO:0000256" key="3">
    <source>
        <dbReference type="ARBA" id="ARBA00022475"/>
    </source>
</evidence>
<dbReference type="PANTHER" id="PTHR43386">
    <property type="entry name" value="OLIGOPEPTIDE TRANSPORT SYSTEM PERMEASE PROTEIN APPC"/>
    <property type="match status" value="1"/>
</dbReference>
<dbReference type="Pfam" id="PF12911">
    <property type="entry name" value="OppC_N"/>
    <property type="match status" value="1"/>
</dbReference>
<evidence type="ECO:0000256" key="8">
    <source>
        <dbReference type="ARBA" id="ARBA00023136"/>
    </source>
</evidence>
<dbReference type="EMBL" id="PYLO01000002">
    <property type="protein sequence ID" value="PST38081.1"/>
    <property type="molecule type" value="Genomic_DNA"/>
</dbReference>
<feature type="transmembrane region" description="Helical" evidence="10">
    <location>
        <begin position="161"/>
        <end position="186"/>
    </location>
</feature>
<dbReference type="InterPro" id="IPR050366">
    <property type="entry name" value="BP-dependent_transpt_permease"/>
</dbReference>
<keyword evidence="2 10" id="KW-0813">Transport</keyword>
<evidence type="ECO:0000256" key="5">
    <source>
        <dbReference type="ARBA" id="ARBA00022856"/>
    </source>
</evidence>
<dbReference type="InterPro" id="IPR025966">
    <property type="entry name" value="OppC_N"/>
</dbReference>
<keyword evidence="4 10" id="KW-0812">Transmembrane</keyword>
<protein>
    <submittedName>
        <fullName evidence="12">Peptide ABC transporter permease</fullName>
    </submittedName>
</protein>
<dbReference type="InterPro" id="IPR000515">
    <property type="entry name" value="MetI-like"/>
</dbReference>
<feature type="transmembrane region" description="Helical" evidence="10">
    <location>
        <begin position="63"/>
        <end position="81"/>
    </location>
</feature>
<dbReference type="CDD" id="cd06261">
    <property type="entry name" value="TM_PBP2"/>
    <property type="match status" value="1"/>
</dbReference>
<accession>A0A2T3FS56</accession>
<comment type="similarity">
    <text evidence="9">Belongs to the binding-protein-dependent transport system permease family. OppBC subfamily.</text>
</comment>
<keyword evidence="3" id="KW-1003">Cell membrane</keyword>
<keyword evidence="8 10" id="KW-0472">Membrane</keyword>
<dbReference type="SUPFAM" id="SSF161098">
    <property type="entry name" value="MetI-like"/>
    <property type="match status" value="1"/>
</dbReference>
<comment type="caution">
    <text evidence="12">The sequence shown here is derived from an EMBL/GenBank/DDBJ whole genome shotgun (WGS) entry which is preliminary data.</text>
</comment>
<name>A0A2T3FS56_9CLOT</name>
<keyword evidence="7 10" id="KW-1133">Transmembrane helix</keyword>
<reference evidence="12 13" key="1">
    <citation type="submission" date="2018-03" db="EMBL/GenBank/DDBJ databases">
        <title>Lachnoclostridium SNUG30386 gen.nov., sp.nov., isolated from human faeces.</title>
        <authorList>
            <person name="Seo B."/>
            <person name="Jeon K."/>
            <person name="Ko G."/>
        </authorList>
    </citation>
    <scope>NUCLEOTIDE SEQUENCE [LARGE SCALE GENOMIC DNA]</scope>
    <source>
        <strain evidence="12 13">SNUG30386</strain>
    </source>
</reference>
<dbReference type="GO" id="GO:0015031">
    <property type="term" value="P:protein transport"/>
    <property type="evidence" value="ECO:0007669"/>
    <property type="project" value="UniProtKB-KW"/>
</dbReference>
<evidence type="ECO:0000259" key="11">
    <source>
        <dbReference type="PROSITE" id="PS50928"/>
    </source>
</evidence>
<dbReference type="GO" id="GO:0055085">
    <property type="term" value="P:transmembrane transport"/>
    <property type="evidence" value="ECO:0007669"/>
    <property type="project" value="InterPro"/>
</dbReference>
<dbReference type="Pfam" id="PF00528">
    <property type="entry name" value="BPD_transp_1"/>
    <property type="match status" value="1"/>
</dbReference>
<dbReference type="GO" id="GO:0015833">
    <property type="term" value="P:peptide transport"/>
    <property type="evidence" value="ECO:0007669"/>
    <property type="project" value="UniProtKB-KW"/>
</dbReference>
<evidence type="ECO:0000256" key="7">
    <source>
        <dbReference type="ARBA" id="ARBA00022989"/>
    </source>
</evidence>
<dbReference type="PROSITE" id="PS50928">
    <property type="entry name" value="ABC_TM1"/>
    <property type="match status" value="1"/>
</dbReference>
<dbReference type="AlphaFoldDB" id="A0A2T3FS56"/>
<proteinExistence type="inferred from homology"/>
<evidence type="ECO:0000256" key="10">
    <source>
        <dbReference type="RuleBase" id="RU363032"/>
    </source>
</evidence>
<evidence type="ECO:0000313" key="13">
    <source>
        <dbReference type="Proteomes" id="UP000241048"/>
    </source>
</evidence>
<evidence type="ECO:0000256" key="4">
    <source>
        <dbReference type="ARBA" id="ARBA00022692"/>
    </source>
</evidence>
<evidence type="ECO:0000313" key="12">
    <source>
        <dbReference type="EMBL" id="PST38081.1"/>
    </source>
</evidence>